<dbReference type="EMBL" id="GBXM01059825">
    <property type="protein sequence ID" value="JAH48752.1"/>
    <property type="molecule type" value="Transcribed_RNA"/>
</dbReference>
<sequence>MIKLNFLRSVANHVQEDFIL</sequence>
<reference evidence="1" key="2">
    <citation type="journal article" date="2015" name="Fish Shellfish Immunol.">
        <title>Early steps in the European eel (Anguilla anguilla)-Vibrio vulnificus interaction in the gills: Role of the RtxA13 toxin.</title>
        <authorList>
            <person name="Callol A."/>
            <person name="Pajuelo D."/>
            <person name="Ebbesson L."/>
            <person name="Teles M."/>
            <person name="MacKenzie S."/>
            <person name="Amaro C."/>
        </authorList>
    </citation>
    <scope>NUCLEOTIDE SEQUENCE</scope>
</reference>
<organism evidence="1">
    <name type="scientific">Anguilla anguilla</name>
    <name type="common">European freshwater eel</name>
    <name type="synonym">Muraena anguilla</name>
    <dbReference type="NCBI Taxonomy" id="7936"/>
    <lineage>
        <taxon>Eukaryota</taxon>
        <taxon>Metazoa</taxon>
        <taxon>Chordata</taxon>
        <taxon>Craniata</taxon>
        <taxon>Vertebrata</taxon>
        <taxon>Euteleostomi</taxon>
        <taxon>Actinopterygii</taxon>
        <taxon>Neopterygii</taxon>
        <taxon>Teleostei</taxon>
        <taxon>Anguilliformes</taxon>
        <taxon>Anguillidae</taxon>
        <taxon>Anguilla</taxon>
    </lineage>
</organism>
<proteinExistence type="predicted"/>
<protein>
    <submittedName>
        <fullName evidence="1">Uncharacterized protein</fullName>
    </submittedName>
</protein>
<accession>A0A0E9T5U6</accession>
<name>A0A0E9T5U6_ANGAN</name>
<evidence type="ECO:0000313" key="1">
    <source>
        <dbReference type="EMBL" id="JAH48752.1"/>
    </source>
</evidence>
<dbReference type="AlphaFoldDB" id="A0A0E9T5U6"/>
<reference evidence="1" key="1">
    <citation type="submission" date="2014-11" db="EMBL/GenBank/DDBJ databases">
        <authorList>
            <person name="Amaro Gonzalez C."/>
        </authorList>
    </citation>
    <scope>NUCLEOTIDE SEQUENCE</scope>
</reference>